<gene>
    <name evidence="2" type="ORF">KGF57_002761</name>
</gene>
<feature type="compositionally biased region" description="Low complexity" evidence="1">
    <location>
        <begin position="47"/>
        <end position="59"/>
    </location>
</feature>
<dbReference type="EMBL" id="JAIHNG010000119">
    <property type="protein sequence ID" value="KAI5957953.1"/>
    <property type="molecule type" value="Genomic_DNA"/>
</dbReference>
<dbReference type="AlphaFoldDB" id="A0AAD5BE42"/>
<evidence type="ECO:0000313" key="2">
    <source>
        <dbReference type="EMBL" id="KAI5957953.1"/>
    </source>
</evidence>
<evidence type="ECO:0000256" key="1">
    <source>
        <dbReference type="SAM" id="MobiDB-lite"/>
    </source>
</evidence>
<dbReference type="GeneID" id="76150820"/>
<reference evidence="2 3" key="1">
    <citation type="journal article" date="2022" name="DNA Res.">
        <title>Genome analysis of five recently described species of the CUG-Ser clade uncovers Candida theae as a new hybrid lineage with pathogenic potential in the Candida parapsilosis species complex.</title>
        <authorList>
            <person name="Mixao V."/>
            <person name="Del Olmo V."/>
            <person name="Hegedusova E."/>
            <person name="Saus E."/>
            <person name="Pryszcz L."/>
            <person name="Cillingova A."/>
            <person name="Nosek J."/>
            <person name="Gabaldon T."/>
        </authorList>
    </citation>
    <scope>NUCLEOTIDE SEQUENCE [LARGE SCALE GENOMIC DNA]</scope>
    <source>
        <strain evidence="2 3">CBS 12239</strain>
    </source>
</reference>
<protein>
    <submittedName>
        <fullName evidence="2">Uncharacterized protein</fullName>
    </submittedName>
</protein>
<sequence length="207" mass="23590">MEGIENRYPENTAYQFLQPPFKSKHQNNSTTTLTKRSTAPLQETSTNILNNNNNNSHNNRSAMLRDSKSLASPIKTTAHGPLNFKKRVATSPTPTLISQNTKRKYVKPSSIKADDENVSPINPRHLKTSPNHKSKSINDTSALYAEQDKTAGETIEYQYPLWPPQSVAEAEIHRQLYLMEQKAKHFEELSHFLALEQKYQLEVKEIS</sequence>
<feature type="region of interest" description="Disordered" evidence="1">
    <location>
        <begin position="92"/>
        <end position="138"/>
    </location>
</feature>
<dbReference type="Proteomes" id="UP001204833">
    <property type="component" value="Unassembled WGS sequence"/>
</dbReference>
<dbReference type="RefSeq" id="XP_051608588.1">
    <property type="nucleotide sequence ID" value="XM_051752108.1"/>
</dbReference>
<organism evidence="2 3">
    <name type="scientific">Candida theae</name>
    <dbReference type="NCBI Taxonomy" id="1198502"/>
    <lineage>
        <taxon>Eukaryota</taxon>
        <taxon>Fungi</taxon>
        <taxon>Dikarya</taxon>
        <taxon>Ascomycota</taxon>
        <taxon>Saccharomycotina</taxon>
        <taxon>Pichiomycetes</taxon>
        <taxon>Debaryomycetaceae</taxon>
        <taxon>Candida/Lodderomyces clade</taxon>
        <taxon>Candida</taxon>
    </lineage>
</organism>
<proteinExistence type="predicted"/>
<feature type="compositionally biased region" description="Polar residues" evidence="1">
    <location>
        <begin position="26"/>
        <end position="46"/>
    </location>
</feature>
<feature type="region of interest" description="Disordered" evidence="1">
    <location>
        <begin position="20"/>
        <end position="61"/>
    </location>
</feature>
<accession>A0AAD5BE42</accession>
<evidence type="ECO:0000313" key="3">
    <source>
        <dbReference type="Proteomes" id="UP001204833"/>
    </source>
</evidence>
<comment type="caution">
    <text evidence="2">The sequence shown here is derived from an EMBL/GenBank/DDBJ whole genome shotgun (WGS) entry which is preliminary data.</text>
</comment>
<keyword evidence="3" id="KW-1185">Reference proteome</keyword>
<feature type="compositionally biased region" description="Basic residues" evidence="1">
    <location>
        <begin position="124"/>
        <end position="135"/>
    </location>
</feature>
<name>A0AAD5BE42_9ASCO</name>